<dbReference type="EMBL" id="MFSQ01000045">
    <property type="protein sequence ID" value="OGI40961.1"/>
    <property type="molecule type" value="Genomic_DNA"/>
</dbReference>
<evidence type="ECO:0000256" key="6">
    <source>
        <dbReference type="PIRSR" id="PIRSR602081-2"/>
    </source>
</evidence>
<dbReference type="InterPro" id="IPR036134">
    <property type="entry name" value="Crypto/Photolyase_FAD-like_sf"/>
</dbReference>
<dbReference type="InterPro" id="IPR014729">
    <property type="entry name" value="Rossmann-like_a/b/a_fold"/>
</dbReference>
<evidence type="ECO:0000313" key="10">
    <source>
        <dbReference type="Proteomes" id="UP000178379"/>
    </source>
</evidence>
<evidence type="ECO:0000256" key="1">
    <source>
        <dbReference type="ARBA" id="ARBA00001932"/>
    </source>
</evidence>
<evidence type="ECO:0000256" key="2">
    <source>
        <dbReference type="ARBA" id="ARBA00022630"/>
    </source>
</evidence>
<evidence type="ECO:0000256" key="3">
    <source>
        <dbReference type="ARBA" id="ARBA00022827"/>
    </source>
</evidence>
<organism evidence="9 10">
    <name type="scientific">Candidatus Muproteobacteria bacterium RBG_16_62_13</name>
    <dbReference type="NCBI Taxonomy" id="1817756"/>
    <lineage>
        <taxon>Bacteria</taxon>
        <taxon>Pseudomonadati</taxon>
        <taxon>Pseudomonadota</taxon>
        <taxon>Candidatus Muproteobacteria</taxon>
    </lineage>
</organism>
<evidence type="ECO:0000256" key="5">
    <source>
        <dbReference type="PIRSR" id="PIRSR602081-1"/>
    </source>
</evidence>
<proteinExistence type="inferred from homology"/>
<feature type="site" description="Electron transfer via tryptophanyl radical" evidence="6">
    <location>
        <position position="363"/>
    </location>
</feature>
<comment type="similarity">
    <text evidence="7">Belongs to the DNA photolyase family.</text>
</comment>
<dbReference type="SUPFAM" id="SSF48173">
    <property type="entry name" value="Cryptochrome/photolyase FAD-binding domain"/>
    <property type="match status" value="1"/>
</dbReference>
<feature type="binding site" evidence="5">
    <location>
        <position position="276"/>
    </location>
    <ligand>
        <name>FAD</name>
        <dbReference type="ChEBI" id="CHEBI:57692"/>
    </ligand>
</feature>
<dbReference type="InterPro" id="IPR005101">
    <property type="entry name" value="Cryptochr/Photolyase_FAD-bd"/>
</dbReference>
<dbReference type="Pfam" id="PF03441">
    <property type="entry name" value="FAD_binding_7"/>
    <property type="match status" value="1"/>
</dbReference>
<dbReference type="PROSITE" id="PS00394">
    <property type="entry name" value="DNA_PHOTOLYASES_1_1"/>
    <property type="match status" value="1"/>
</dbReference>
<sequence length="482" mass="54829">MTVSIVWFRRDLRLEDNDVLAHALIMTRTVIPVYIHAPGEDGPWAMGAAQRWWLHHSLAALDAALRKHRSRLVIRRARSSLAGLRALVKETGAELVCWHRLYEPAEVAREDVIEAAMVRAGVTVQTFPGHLLLEPDAIETGSGGPYKVFTPYARAAQAKLVLPNLRAEPHHMRTVPRSIASLPLASLNLLPTRDWASQLAKRWQPGEAGAHRQLRALRKKLTRYATDRDRPAVDGTSHLSAHLHFGEITPARVWRETMMLTASYNKAGLVRGAETFQRELLWREFAHHVLHHFPKTPERPLDARFAKFPWRRSASLLHAWQRGETGIPVVDAGMRELMTTGAMHNRARLIVASFLTRHLRFHWREGARWFRESLVDADLANNTLNWQWVAGCGADAAPYFRIFNPVLQSRKFDPGGEYLARWLPALKKLPARYRHAPWLAPARVLAVSGLRLGKDYPYPVIDLDLGRAGALDAFRRWRRHAP</sequence>
<feature type="site" description="Electron transfer via tryptophanyl radical" evidence="6">
    <location>
        <position position="386"/>
    </location>
</feature>
<dbReference type="STRING" id="1817756.A2140_02370"/>
<feature type="binding site" evidence="5">
    <location>
        <begin position="376"/>
        <end position="378"/>
    </location>
    <ligand>
        <name>FAD</name>
        <dbReference type="ChEBI" id="CHEBI:57692"/>
    </ligand>
</feature>
<gene>
    <name evidence="9" type="ORF">A2140_02370</name>
</gene>
<keyword evidence="3 5" id="KW-0274">FAD</keyword>
<protein>
    <submittedName>
        <fullName evidence="9">Deoxyribodipyrimidine photolyase</fullName>
    </submittedName>
</protein>
<dbReference type="GO" id="GO:0003677">
    <property type="term" value="F:DNA binding"/>
    <property type="evidence" value="ECO:0007669"/>
    <property type="project" value="TreeGrafter"/>
</dbReference>
<dbReference type="GO" id="GO:0009416">
    <property type="term" value="P:response to light stimulus"/>
    <property type="evidence" value="ECO:0007669"/>
    <property type="project" value="TreeGrafter"/>
</dbReference>
<dbReference type="InterPro" id="IPR002081">
    <property type="entry name" value="Cryptochrome/DNA_photolyase_1"/>
</dbReference>
<evidence type="ECO:0000256" key="4">
    <source>
        <dbReference type="ARBA" id="ARBA00022991"/>
    </source>
</evidence>
<comment type="caution">
    <text evidence="9">The sequence shown here is derived from an EMBL/GenBank/DDBJ whole genome shotgun (WGS) entry which is preliminary data.</text>
</comment>
<dbReference type="GO" id="GO:0071949">
    <property type="term" value="F:FAD binding"/>
    <property type="evidence" value="ECO:0007669"/>
    <property type="project" value="TreeGrafter"/>
</dbReference>
<dbReference type="InterPro" id="IPR006050">
    <property type="entry name" value="DNA_photolyase_N"/>
</dbReference>
<dbReference type="PANTHER" id="PTHR11455">
    <property type="entry name" value="CRYPTOCHROME"/>
    <property type="match status" value="1"/>
</dbReference>
<feature type="site" description="Electron transfer via tryptophanyl radical" evidence="6">
    <location>
        <position position="310"/>
    </location>
</feature>
<keyword evidence="9" id="KW-0456">Lyase</keyword>
<dbReference type="PRINTS" id="PR00147">
    <property type="entry name" value="DNAPHOTLYASE"/>
</dbReference>
<evidence type="ECO:0000259" key="8">
    <source>
        <dbReference type="PROSITE" id="PS51645"/>
    </source>
</evidence>
<dbReference type="PROSITE" id="PS51645">
    <property type="entry name" value="PHR_CRY_ALPHA_BETA"/>
    <property type="match status" value="1"/>
</dbReference>
<keyword evidence="2 5" id="KW-0285">Flavoprotein</keyword>
<feature type="binding site" evidence="5">
    <location>
        <begin position="236"/>
        <end position="240"/>
    </location>
    <ligand>
        <name>FAD</name>
        <dbReference type="ChEBI" id="CHEBI:57692"/>
    </ligand>
</feature>
<dbReference type="GO" id="GO:0006950">
    <property type="term" value="P:response to stress"/>
    <property type="evidence" value="ECO:0007669"/>
    <property type="project" value="UniProtKB-ARBA"/>
</dbReference>
<reference evidence="9 10" key="1">
    <citation type="journal article" date="2016" name="Nat. Commun.">
        <title>Thousands of microbial genomes shed light on interconnected biogeochemical processes in an aquifer system.</title>
        <authorList>
            <person name="Anantharaman K."/>
            <person name="Brown C.T."/>
            <person name="Hug L.A."/>
            <person name="Sharon I."/>
            <person name="Castelle C.J."/>
            <person name="Probst A.J."/>
            <person name="Thomas B.C."/>
            <person name="Singh A."/>
            <person name="Wilkins M.J."/>
            <person name="Karaoz U."/>
            <person name="Brodie E.L."/>
            <person name="Williams K.H."/>
            <person name="Hubbard S.S."/>
            <person name="Banfield J.F."/>
        </authorList>
    </citation>
    <scope>NUCLEOTIDE SEQUENCE [LARGE SCALE GENOMIC DNA]</scope>
</reference>
<dbReference type="Pfam" id="PF00875">
    <property type="entry name" value="DNA_photolyase"/>
    <property type="match status" value="1"/>
</dbReference>
<dbReference type="InterPro" id="IPR036155">
    <property type="entry name" value="Crypto/Photolyase_N_sf"/>
</dbReference>
<dbReference type="Proteomes" id="UP000178379">
    <property type="component" value="Unassembled WGS sequence"/>
</dbReference>
<feature type="domain" description="Photolyase/cryptochrome alpha/beta" evidence="8">
    <location>
        <begin position="2"/>
        <end position="132"/>
    </location>
</feature>
<dbReference type="Gene3D" id="1.10.579.10">
    <property type="entry name" value="DNA Cyclobutane Dipyrimidine Photolyase, subunit A, domain 3"/>
    <property type="match status" value="1"/>
</dbReference>
<comment type="cofactor">
    <cofactor evidence="1">
        <name>(6R)-5,10-methylene-5,6,7,8-tetrahydrofolate</name>
        <dbReference type="ChEBI" id="CHEBI:15636"/>
    </cofactor>
</comment>
<dbReference type="GO" id="GO:0003904">
    <property type="term" value="F:deoxyribodipyrimidine photo-lyase activity"/>
    <property type="evidence" value="ECO:0007669"/>
    <property type="project" value="TreeGrafter"/>
</dbReference>
<evidence type="ECO:0000256" key="7">
    <source>
        <dbReference type="RuleBase" id="RU004182"/>
    </source>
</evidence>
<dbReference type="SUPFAM" id="SSF52425">
    <property type="entry name" value="Cryptochrome/photolyase, N-terminal domain"/>
    <property type="match status" value="1"/>
</dbReference>
<evidence type="ECO:0000313" key="9">
    <source>
        <dbReference type="EMBL" id="OGI40961.1"/>
    </source>
</evidence>
<feature type="binding site" evidence="5">
    <location>
        <position position="224"/>
    </location>
    <ligand>
        <name>FAD</name>
        <dbReference type="ChEBI" id="CHEBI:57692"/>
    </ligand>
</feature>
<dbReference type="InterPro" id="IPR018394">
    <property type="entry name" value="DNA_photolyase_1_CS_C"/>
</dbReference>
<dbReference type="Gene3D" id="3.40.50.620">
    <property type="entry name" value="HUPs"/>
    <property type="match status" value="1"/>
</dbReference>
<accession>A0A1F6T748</accession>
<name>A0A1F6T748_9PROT</name>
<dbReference type="GO" id="GO:0006139">
    <property type="term" value="P:nucleobase-containing compound metabolic process"/>
    <property type="evidence" value="ECO:0007669"/>
    <property type="project" value="UniProtKB-ARBA"/>
</dbReference>
<comment type="cofactor">
    <cofactor evidence="5">
        <name>FAD</name>
        <dbReference type="ChEBI" id="CHEBI:57692"/>
    </cofactor>
    <text evidence="5">Binds 1 FAD per subunit.</text>
</comment>
<dbReference type="AlphaFoldDB" id="A0A1F6T748"/>
<dbReference type="PANTHER" id="PTHR11455:SF9">
    <property type="entry name" value="CRYPTOCHROME CIRCADIAN CLOCK 5 ISOFORM X1"/>
    <property type="match status" value="1"/>
</dbReference>
<keyword evidence="4 7" id="KW-0157">Chromophore</keyword>
<dbReference type="Gene3D" id="1.25.40.80">
    <property type="match status" value="1"/>
</dbReference>